<proteinExistence type="inferred from homology"/>
<gene>
    <name evidence="4" type="primary">dmpI</name>
    <name evidence="4" type="ORF">LEP1GSC105_1462</name>
</gene>
<dbReference type="EC" id="5.3.2.-" evidence="4"/>
<feature type="domain" description="4-oxalocrotonate tautomerase-like" evidence="3">
    <location>
        <begin position="2"/>
        <end position="62"/>
    </location>
</feature>
<evidence type="ECO:0000259" key="3">
    <source>
        <dbReference type="Pfam" id="PF01361"/>
    </source>
</evidence>
<dbReference type="EMBL" id="AHNR02000041">
    <property type="protein sequence ID" value="EKR54772.1"/>
    <property type="molecule type" value="Genomic_DNA"/>
</dbReference>
<dbReference type="SUPFAM" id="SSF55331">
    <property type="entry name" value="Tautomerase/MIF"/>
    <property type="match status" value="1"/>
</dbReference>
<protein>
    <submittedName>
        <fullName evidence="4">4-oxalocrotonate tautomerase family enzyme</fullName>
        <ecNumber evidence="4">5.3.2.-</ecNumber>
    </submittedName>
</protein>
<evidence type="ECO:0000313" key="4">
    <source>
        <dbReference type="EMBL" id="EKR54772.1"/>
    </source>
</evidence>
<accession>A0A0E2D5C7</accession>
<dbReference type="Gene3D" id="3.30.429.10">
    <property type="entry name" value="Macrophage Migration Inhibitory Factor"/>
    <property type="match status" value="1"/>
</dbReference>
<dbReference type="RefSeq" id="WP_001131808.1">
    <property type="nucleotide sequence ID" value="NZ_AHNR02000041.1"/>
</dbReference>
<name>A0A0E2D5C7_LEPIR</name>
<dbReference type="Proteomes" id="UP000001340">
    <property type="component" value="Unassembled WGS sequence"/>
</dbReference>
<evidence type="ECO:0000256" key="1">
    <source>
        <dbReference type="ARBA" id="ARBA00006723"/>
    </source>
</evidence>
<dbReference type="InterPro" id="IPR004370">
    <property type="entry name" value="4-OT-like_dom"/>
</dbReference>
<dbReference type="GO" id="GO:0016853">
    <property type="term" value="F:isomerase activity"/>
    <property type="evidence" value="ECO:0007669"/>
    <property type="project" value="UniProtKB-KW"/>
</dbReference>
<comment type="caution">
    <text evidence="4">The sequence shown here is derived from an EMBL/GenBank/DDBJ whole genome shotgun (WGS) entry which is preliminary data.</text>
</comment>
<sequence length="74" mass="8120">MPLVQIFVPAGSLSADMKNDMIQKVTDAVVEAEGKSVVRRYTWVHINEVPDGGWGMSGKVVTIDAMKKSLEKTE</sequence>
<comment type="similarity">
    <text evidence="1">Belongs to the 4-oxalocrotonate tautomerase family.</text>
</comment>
<reference evidence="4 5" key="1">
    <citation type="submission" date="2012-10" db="EMBL/GenBank/DDBJ databases">
        <authorList>
            <person name="Harkins D.M."/>
            <person name="Durkin A.S."/>
            <person name="Brinkac L.M."/>
            <person name="Haft D.H."/>
            <person name="Selengut J.D."/>
            <person name="Sanka R."/>
            <person name="DePew J."/>
            <person name="Purushe J."/>
            <person name="Chanthongthip A."/>
            <person name="Lattana O."/>
            <person name="Phetsouvanh R."/>
            <person name="Newton P.N."/>
            <person name="Vinetz J.M."/>
            <person name="Sutton G.G."/>
            <person name="Nierman W.C."/>
            <person name="Fouts D.E."/>
        </authorList>
    </citation>
    <scope>NUCLEOTIDE SEQUENCE [LARGE SCALE GENOMIC DNA]</scope>
    <source>
        <strain evidence="4 5">UI 12758</strain>
    </source>
</reference>
<dbReference type="PANTHER" id="PTHR35530:SF2">
    <property type="entry name" value="BSL4019 PROTEIN"/>
    <property type="match status" value="1"/>
</dbReference>
<evidence type="ECO:0000256" key="2">
    <source>
        <dbReference type="ARBA" id="ARBA00023235"/>
    </source>
</evidence>
<organism evidence="4 5">
    <name type="scientific">Leptospira interrogans str. UI 12758</name>
    <dbReference type="NCBI Taxonomy" id="1049938"/>
    <lineage>
        <taxon>Bacteria</taxon>
        <taxon>Pseudomonadati</taxon>
        <taxon>Spirochaetota</taxon>
        <taxon>Spirochaetia</taxon>
        <taxon>Leptospirales</taxon>
        <taxon>Leptospiraceae</taxon>
        <taxon>Leptospira</taxon>
    </lineage>
</organism>
<keyword evidence="2 4" id="KW-0413">Isomerase</keyword>
<dbReference type="InterPro" id="IPR014347">
    <property type="entry name" value="Tautomerase/MIF_sf"/>
</dbReference>
<dbReference type="Pfam" id="PF01361">
    <property type="entry name" value="Tautomerase"/>
    <property type="match status" value="1"/>
</dbReference>
<evidence type="ECO:0000313" key="5">
    <source>
        <dbReference type="Proteomes" id="UP000001340"/>
    </source>
</evidence>
<dbReference type="AlphaFoldDB" id="A0A0E2D5C7"/>
<dbReference type="PANTHER" id="PTHR35530">
    <property type="entry name" value="TAUTOMERASE-RELATED"/>
    <property type="match status" value="1"/>
</dbReference>